<keyword evidence="6" id="KW-0472">Membrane</keyword>
<evidence type="ECO:0000259" key="7">
    <source>
        <dbReference type="PROSITE" id="PS50893"/>
    </source>
</evidence>
<dbReference type="InterPro" id="IPR008995">
    <property type="entry name" value="Mo/tungstate-bd_C_term_dom"/>
</dbReference>
<dbReference type="Gene3D" id="2.40.50.140">
    <property type="entry name" value="Nucleic acid-binding proteins"/>
    <property type="match status" value="1"/>
</dbReference>
<dbReference type="InterPro" id="IPR027417">
    <property type="entry name" value="P-loop_NTPase"/>
</dbReference>
<name>A0A6B3NI96_9CYAN</name>
<dbReference type="Gene3D" id="3.40.50.300">
    <property type="entry name" value="P-loop containing nucleotide triphosphate hydrolases"/>
    <property type="match status" value="1"/>
</dbReference>
<dbReference type="InterPro" id="IPR012340">
    <property type="entry name" value="NA-bd_OB-fold"/>
</dbReference>
<dbReference type="InterPro" id="IPR047641">
    <property type="entry name" value="ABC_transpr_MalK/UgpC-like"/>
</dbReference>
<evidence type="ECO:0000256" key="5">
    <source>
        <dbReference type="ARBA" id="ARBA00022967"/>
    </source>
</evidence>
<dbReference type="InterPro" id="IPR040582">
    <property type="entry name" value="OB_MalK-like"/>
</dbReference>
<protein>
    <submittedName>
        <fullName evidence="8">ATP-binding cassette domain-containing protein</fullName>
    </submittedName>
</protein>
<dbReference type="GO" id="GO:0005524">
    <property type="term" value="F:ATP binding"/>
    <property type="evidence" value="ECO:0007669"/>
    <property type="project" value="UniProtKB-KW"/>
</dbReference>
<dbReference type="InterPro" id="IPR003439">
    <property type="entry name" value="ABC_transporter-like_ATP-bd"/>
</dbReference>
<evidence type="ECO:0000256" key="3">
    <source>
        <dbReference type="ARBA" id="ARBA00022741"/>
    </source>
</evidence>
<reference evidence="8" key="1">
    <citation type="submission" date="2019-11" db="EMBL/GenBank/DDBJ databases">
        <title>Genomic insights into an expanded diversity of filamentous marine cyanobacteria reveals the extraordinary biosynthetic potential of Moorea and Okeania.</title>
        <authorList>
            <person name="Ferreira Leao T."/>
            <person name="Wang M."/>
            <person name="Moss N."/>
            <person name="Da Silva R."/>
            <person name="Sanders J."/>
            <person name="Nurk S."/>
            <person name="Gurevich A."/>
            <person name="Humphrey G."/>
            <person name="Reher R."/>
            <person name="Zhu Q."/>
            <person name="Belda-Ferre P."/>
            <person name="Glukhov E."/>
            <person name="Rex R."/>
            <person name="Dorrestein P.C."/>
            <person name="Knight R."/>
            <person name="Pevzner P."/>
            <person name="Gerwick W.H."/>
            <person name="Gerwick L."/>
        </authorList>
    </citation>
    <scope>NUCLEOTIDE SEQUENCE</scope>
    <source>
        <strain evidence="8">SIO1C4</strain>
    </source>
</reference>
<accession>A0A6B3NI96</accession>
<dbReference type="Pfam" id="PF17912">
    <property type="entry name" value="OB_MalK"/>
    <property type="match status" value="1"/>
</dbReference>
<dbReference type="InterPro" id="IPR015855">
    <property type="entry name" value="ABC_transpr_MalK-like"/>
</dbReference>
<evidence type="ECO:0000256" key="2">
    <source>
        <dbReference type="ARBA" id="ARBA00022475"/>
    </source>
</evidence>
<feature type="domain" description="ABC transporter" evidence="7">
    <location>
        <begin position="4"/>
        <end position="235"/>
    </location>
</feature>
<dbReference type="InterPro" id="IPR003593">
    <property type="entry name" value="AAA+_ATPase"/>
</dbReference>
<dbReference type="Pfam" id="PF00005">
    <property type="entry name" value="ABC_tran"/>
    <property type="match status" value="1"/>
</dbReference>
<dbReference type="GO" id="GO:0016887">
    <property type="term" value="F:ATP hydrolysis activity"/>
    <property type="evidence" value="ECO:0007669"/>
    <property type="project" value="InterPro"/>
</dbReference>
<evidence type="ECO:0000256" key="4">
    <source>
        <dbReference type="ARBA" id="ARBA00022840"/>
    </source>
</evidence>
<dbReference type="InterPro" id="IPR017871">
    <property type="entry name" value="ABC_transporter-like_CS"/>
</dbReference>
<proteinExistence type="predicted"/>
<dbReference type="PANTHER" id="PTHR43875">
    <property type="entry name" value="MALTODEXTRIN IMPORT ATP-BINDING PROTEIN MSMX"/>
    <property type="match status" value="1"/>
</dbReference>
<dbReference type="PANTHER" id="PTHR43875:SF15">
    <property type="entry name" value="TREHALOSE IMPORT ATP-BINDING PROTEIN SUGC"/>
    <property type="match status" value="1"/>
</dbReference>
<evidence type="ECO:0000256" key="6">
    <source>
        <dbReference type="ARBA" id="ARBA00023136"/>
    </source>
</evidence>
<dbReference type="GO" id="GO:0008643">
    <property type="term" value="P:carbohydrate transport"/>
    <property type="evidence" value="ECO:0007669"/>
    <property type="project" value="InterPro"/>
</dbReference>
<dbReference type="AlphaFoldDB" id="A0A6B3NI96"/>
<dbReference type="GO" id="GO:0055052">
    <property type="term" value="C:ATP-binding cassette (ABC) transporter complex, substrate-binding subunit-containing"/>
    <property type="evidence" value="ECO:0007669"/>
    <property type="project" value="TreeGrafter"/>
</dbReference>
<keyword evidence="2" id="KW-1003">Cell membrane</keyword>
<dbReference type="SUPFAM" id="SSF50331">
    <property type="entry name" value="MOP-like"/>
    <property type="match status" value="1"/>
</dbReference>
<keyword evidence="4 8" id="KW-0067">ATP-binding</keyword>
<evidence type="ECO:0000256" key="1">
    <source>
        <dbReference type="ARBA" id="ARBA00022448"/>
    </source>
</evidence>
<dbReference type="SUPFAM" id="SSF52540">
    <property type="entry name" value="P-loop containing nucleoside triphosphate hydrolases"/>
    <property type="match status" value="1"/>
</dbReference>
<keyword evidence="3" id="KW-0547">Nucleotide-binding</keyword>
<dbReference type="CDD" id="cd03301">
    <property type="entry name" value="ABC_MalK_N"/>
    <property type="match status" value="1"/>
</dbReference>
<organism evidence="8">
    <name type="scientific">Symploca sp. SIO1C4</name>
    <dbReference type="NCBI Taxonomy" id="2607765"/>
    <lineage>
        <taxon>Bacteria</taxon>
        <taxon>Bacillati</taxon>
        <taxon>Cyanobacteriota</taxon>
        <taxon>Cyanophyceae</taxon>
        <taxon>Coleofasciculales</taxon>
        <taxon>Coleofasciculaceae</taxon>
        <taxon>Symploca</taxon>
    </lineage>
</organism>
<dbReference type="PROSITE" id="PS50893">
    <property type="entry name" value="ABC_TRANSPORTER_2"/>
    <property type="match status" value="1"/>
</dbReference>
<evidence type="ECO:0000313" key="8">
    <source>
        <dbReference type="EMBL" id="NER31440.1"/>
    </source>
</evidence>
<dbReference type="EMBL" id="JAAHFQ010000819">
    <property type="protein sequence ID" value="NER31440.1"/>
    <property type="molecule type" value="Genomic_DNA"/>
</dbReference>
<dbReference type="Gene3D" id="2.40.50.100">
    <property type="match status" value="1"/>
</dbReference>
<comment type="caution">
    <text evidence="8">The sequence shown here is derived from an EMBL/GenBank/DDBJ whole genome shotgun (WGS) entry which is preliminary data.</text>
</comment>
<gene>
    <name evidence="8" type="ORF">F6J89_28450</name>
</gene>
<dbReference type="SMART" id="SM00382">
    <property type="entry name" value="AAA"/>
    <property type="match status" value="1"/>
</dbReference>
<sequence length="387" mass="42944">MATVEFDRVFKTYKNGYRALKNLCLNIEDGEFLVFVGPSGCGKSTVLRTLAGLEDITAGKLIIGGDVVNNKTPQQRNIAMVFQNYALYPHMTVRQNLEFPLRMMNVPPEERQLRIQKAAHKLELTQQLNKKPKQLSGGQQQRAAMGRAIVRNPAVFLMDEPLSNLDAKMRVQIRTEIAQLQKEMGTTTVYVTHDQIEAMTMGDRVAVLRAGELQQITNPQELYDNPANAFVAGFIGSPAMNIFHSQLQKTQSGSFSIDFGGQPLIIDPATVDKYHHLGLYLNLPILAGLRPEAFFLVGESYSQPNCLEVEVDAVEALGHEMIVYFKAPVSRIEVEDNVTNGNGEEDNSTLITRVPSSPDIYLGAKLNLGVDTSKLYLFNADGKAIRD</sequence>
<dbReference type="GO" id="GO:0140359">
    <property type="term" value="F:ABC-type transporter activity"/>
    <property type="evidence" value="ECO:0007669"/>
    <property type="project" value="InterPro"/>
</dbReference>
<keyword evidence="1" id="KW-0813">Transport</keyword>
<dbReference type="FunFam" id="3.40.50.300:FF:000042">
    <property type="entry name" value="Maltose/maltodextrin ABC transporter, ATP-binding protein"/>
    <property type="match status" value="1"/>
</dbReference>
<dbReference type="PROSITE" id="PS00211">
    <property type="entry name" value="ABC_TRANSPORTER_1"/>
    <property type="match status" value="1"/>
</dbReference>
<keyword evidence="5" id="KW-1278">Translocase</keyword>